<dbReference type="Pfam" id="PF13715">
    <property type="entry name" value="CarbopepD_reg_2"/>
    <property type="match status" value="1"/>
</dbReference>
<dbReference type="EMBL" id="JBHUOZ010000003">
    <property type="protein sequence ID" value="MFD2920981.1"/>
    <property type="molecule type" value="Genomic_DNA"/>
</dbReference>
<evidence type="ECO:0000259" key="1">
    <source>
        <dbReference type="SMART" id="SM01360"/>
    </source>
</evidence>
<dbReference type="Proteomes" id="UP001597511">
    <property type="component" value="Unassembled WGS sequence"/>
</dbReference>
<dbReference type="Gene3D" id="2.170.130.10">
    <property type="entry name" value="TonB-dependent receptor, plug domain"/>
    <property type="match status" value="1"/>
</dbReference>
<dbReference type="InterPro" id="IPR051802">
    <property type="entry name" value="YfhM-like"/>
</dbReference>
<dbReference type="PANTHER" id="PTHR40094">
    <property type="entry name" value="ALPHA-2-MACROGLOBULIN HOMOLOG"/>
    <property type="match status" value="1"/>
</dbReference>
<dbReference type="SMART" id="SM01360">
    <property type="entry name" value="A2M"/>
    <property type="match status" value="1"/>
</dbReference>
<evidence type="ECO:0000313" key="3">
    <source>
        <dbReference type="Proteomes" id="UP001597511"/>
    </source>
</evidence>
<comment type="caution">
    <text evidence="2">The sequence shown here is derived from an EMBL/GenBank/DDBJ whole genome shotgun (WGS) entry which is preliminary data.</text>
</comment>
<reference evidence="3" key="1">
    <citation type="journal article" date="2019" name="Int. J. Syst. Evol. Microbiol.">
        <title>The Global Catalogue of Microorganisms (GCM) 10K type strain sequencing project: providing services to taxonomists for standard genome sequencing and annotation.</title>
        <authorList>
            <consortium name="The Broad Institute Genomics Platform"/>
            <consortium name="The Broad Institute Genome Sequencing Center for Infectious Disease"/>
            <person name="Wu L."/>
            <person name="Ma J."/>
        </authorList>
    </citation>
    <scope>NUCLEOTIDE SEQUENCE [LARGE SCALE GENOMIC DNA]</scope>
    <source>
        <strain evidence="3">KCTC 23299</strain>
    </source>
</reference>
<keyword evidence="3" id="KW-1185">Reference proteome</keyword>
<dbReference type="InterPro" id="IPR008930">
    <property type="entry name" value="Terpenoid_cyclase/PrenylTrfase"/>
</dbReference>
<dbReference type="InterPro" id="IPR023997">
    <property type="entry name" value="TonB-dep_OMP_SusC/RagA_CS"/>
</dbReference>
<dbReference type="Gene3D" id="2.60.40.1120">
    <property type="entry name" value="Carboxypeptidase-like, regulatory domain"/>
    <property type="match status" value="1"/>
</dbReference>
<proteinExistence type="predicted"/>
<dbReference type="InterPro" id="IPR037066">
    <property type="entry name" value="Plug_dom_sf"/>
</dbReference>
<dbReference type="NCBIfam" id="TIGR04057">
    <property type="entry name" value="SusC_RagA_signa"/>
    <property type="match status" value="1"/>
</dbReference>
<dbReference type="InterPro" id="IPR001599">
    <property type="entry name" value="Macroglobln_a2"/>
</dbReference>
<dbReference type="InterPro" id="IPR041246">
    <property type="entry name" value="Bact_MG10"/>
</dbReference>
<dbReference type="Pfam" id="PF07715">
    <property type="entry name" value="Plug"/>
    <property type="match status" value="1"/>
</dbReference>
<accession>A0ABW6A7T9</accession>
<dbReference type="InterPro" id="IPR012910">
    <property type="entry name" value="Plug_dom"/>
</dbReference>
<dbReference type="InterPro" id="IPR008969">
    <property type="entry name" value="CarboxyPept-like_regulatory"/>
</dbReference>
<dbReference type="SUPFAM" id="SSF56935">
    <property type="entry name" value="Porins"/>
    <property type="match status" value="1"/>
</dbReference>
<dbReference type="PANTHER" id="PTHR40094:SF1">
    <property type="entry name" value="UBIQUITIN DOMAIN-CONTAINING PROTEIN"/>
    <property type="match status" value="1"/>
</dbReference>
<dbReference type="Pfam" id="PF17973">
    <property type="entry name" value="bMG10"/>
    <property type="match status" value="1"/>
</dbReference>
<feature type="domain" description="Alpha-2-macroglobulin" evidence="1">
    <location>
        <begin position="1300"/>
        <end position="1389"/>
    </location>
</feature>
<name>A0ABW6A7T9_9BACT</name>
<protein>
    <submittedName>
        <fullName evidence="2">Carboxypeptidase-like regulatory domain-containing protein</fullName>
    </submittedName>
</protein>
<dbReference type="Pfam" id="PF00207">
    <property type="entry name" value="A2M"/>
    <property type="match status" value="1"/>
</dbReference>
<organism evidence="2 3">
    <name type="scientific">Terrimonas rubra</name>
    <dbReference type="NCBI Taxonomy" id="1035890"/>
    <lineage>
        <taxon>Bacteria</taxon>
        <taxon>Pseudomonadati</taxon>
        <taxon>Bacteroidota</taxon>
        <taxon>Chitinophagia</taxon>
        <taxon>Chitinophagales</taxon>
        <taxon>Chitinophagaceae</taxon>
        <taxon>Terrimonas</taxon>
    </lineage>
</organism>
<dbReference type="Gene3D" id="2.20.130.20">
    <property type="match status" value="1"/>
</dbReference>
<dbReference type="Gene3D" id="2.60.40.1930">
    <property type="match status" value="1"/>
</dbReference>
<dbReference type="RefSeq" id="WP_386100394.1">
    <property type="nucleotide sequence ID" value="NZ_JBHUOZ010000003.1"/>
</dbReference>
<gene>
    <name evidence="2" type="ORF">ACFS6H_14750</name>
</gene>
<evidence type="ECO:0000313" key="2">
    <source>
        <dbReference type="EMBL" id="MFD2920981.1"/>
    </source>
</evidence>
<dbReference type="SUPFAM" id="SSF49464">
    <property type="entry name" value="Carboxypeptidase regulatory domain-like"/>
    <property type="match status" value="1"/>
</dbReference>
<dbReference type="Gene3D" id="1.50.10.20">
    <property type="match status" value="1"/>
</dbReference>
<dbReference type="SUPFAM" id="SSF48239">
    <property type="entry name" value="Terpenoid cyclases/Protein prenyltransferases"/>
    <property type="match status" value="1"/>
</dbReference>
<sequence length="1925" mass="218818">MRFFLLTVSFLWIGYTLHAQQNWPQLRKSSWQTLVYKIPADTAERYIHKGIASPEHYLHQEPFTSWHKDSSRSDELPVGNYLLLSLDGYKITARYYCQSRISIYPINNQRRVQIEVLDSLGLPVNLAAVWVNKKRLQQVKNSNTFLLKQKYPDETIIKVAIPGDTLFMELTAMEDIQKKAFPQRVHNFFTYNKAGRILAWPVKKIDRLFTGDRYYYKSKKSKGFRSNNGYMVFSKPLYKPADTVRLKAYILNRKLKQVRKPLSVYLEYSSDGQYISKELATVNPETPGAFVYDFVLGDSLKTDRTYTILFYDKKKNQYARNSFVMEDYLLDEVSSYTITPAKTAYFRHDTLAFTASAKDANGLSLMDGKVELYLLRNNVNAFYRDRMYIPDTLWRATKNLVVEGDTRFEVPGTYFPEADMDITVKAVFKNSNNEIQEKTAAITLAANQRLIQVEQADGFITATYRENGKSLAMEGTVANDHINATVIQFPYREKINPHLSYYSFVARVADSVMVSQYTAVNNYYQPQFRHVQEKDLAGFGLSNPYRITVHYAVFTGNKLVTNGVDTAADIVWKDKLKKNKLYNVHWNYIWAGEEHKGQEKVVLMDKLMQTDIKGAQTVYPGQKDTITVQVKDYKGKPAAGVNLTAVSYNTQFGGKAKVKEPPYLQRFKDGRRVLFDNYELDDADFTGYFHLGKHAAWIDKFHTDSMLYYQLLFPENGKKMVQTKLSEFLPQVSLHAVAKGVPQEIYMLYINRELVWYNGVTDRSKYAFPLMPGFVQFSMRLRDQYIELDSIYIQPYYKHDIVVDIDQLSGKYKKEERSHTLQPWEKQLLENSLLRLQNNDIHTGGLIWQGNRLVKLGAAKNYLVGPFRQNQPVIFYKPGVFDLEFPFEPAYQYRLSPKVARLERTPLFEKKVTLPLVKEPVWLLGDTIQAPPEIDYSVKPAVVNPVYLESNDHYYYNLKGNSQLVIAPPRDSSFEYGVLRPLADSGFTHIKRYNLGTYYNVKPGKYELVMRTYNGHYIVVKDIEVKAEGLNYVNAKNAAFEKNNEFVALLSQQHEERRRAILLLNREKYEKQKRAEAQPGAVPMPSGKAGIAGMVKDSQGGAPIVGVVVTINGYTTATITDESGTYSFRELKAGSYRIVFSNIGYESYEQDIVIEDGAVKTVNAALKLVTQRLEEVVVTAYGLQKKSNLTGAVSMVSSQEITSVLAGKVAGVNVEGKSDNTSNIMIRGLSSLNAGNAGLYVVDGVVMDKMPDGIDPENVSLLKGAEAISLYGSRAANGVVIITTRGFAGPVIREQFRDYAFWQPNLITDKKGQVSFAVTYPDNITSWQTFVVGMDKKKRITKTSTIVKAFKPLLAQLSAPQFLVEGDRSVFTGKLMNYTGETTNATVTTTIGQESVTHAVTMPGKESVLVPVPVQPVNYDTLSVTFSMDVANGFKDGELRRIPVIRKGVKETTGDFWVLPADTAFSFVPVKEGMVTVHAQNNALDLLLDELKQLKDYPYYCMEQTASKIRGLLAEQKIMAHLKRPFTGDKLLQQLKRKLQESQNFDGGWGWWKGGNSNLYISAYITKVLPLLKDDPLLASNIRNALLYLQNQLGNMNRYQLLEVLYTLSETGHQMDYVFYLRKIPFDSINIHGQWQVVKIRQMQNLPYHTELDKLMAKKIPTMLGGLHWGMDSYSWQNNAMATTTLAFQVLNNEKNTEQVLGGILQYFMASRKNGGWRNTVESANITSVLLPYLLSRNASVAEKPSLQVSTAAGAKVYTEFPLTLSVKEKGTIDFTRIGGGMLYLTAWQTYFNTAPQPVSDKFTISTAFERNGKTVTHLQAGEKAVMKVTVTVHAEAEYVQLEIPIPAGCTYAERKQDNWRMHKEYLKDRVVMFIENLPKGQYTYEVELEPRYTGTYNLNPVKAELMYFPTFYGRNQGTTVNIEK</sequence>